<dbReference type="Gene3D" id="3.40.630.30">
    <property type="match status" value="1"/>
</dbReference>
<dbReference type="OMA" id="TYFSFYA"/>
<keyword evidence="1" id="KW-0808">Transferase</keyword>
<dbReference type="PROSITE" id="PS51186">
    <property type="entry name" value="GNAT"/>
    <property type="match status" value="1"/>
</dbReference>
<evidence type="ECO:0000259" key="3">
    <source>
        <dbReference type="PROSITE" id="PS51186"/>
    </source>
</evidence>
<dbReference type="SUPFAM" id="SSF55729">
    <property type="entry name" value="Acyl-CoA N-acyltransferases (Nat)"/>
    <property type="match status" value="1"/>
</dbReference>
<sequence length="289" mass="33271">MSFSSESEPLLSQDEVNSEEKRGLCLLRPYRLQDEMAVKELISEATMETVGEFFWAAILSEIFPQISFIALAVGFVGFSLPFYYCLALIPAAVALIYVFIWSAHLFKTLELHSDLSNIANVYQKEPDTGFWVAEVYDNTLSSELSAHFNITKKVLYDFITEEDLDRKGINLAEYKHRNVVGCVGLTHSNNTQLGNARKAWLRRFAVKKEYRRRGIASNLLEFVIAVTRRHNYKNLELITTHCHHQAREMYMKAGFSVMMNTRHYLNVPQPTYHFSLPIKPSDTTIKKNE</sequence>
<keyword evidence="2" id="KW-1133">Transmembrane helix</keyword>
<evidence type="ECO:0000313" key="4">
    <source>
        <dbReference type="Proteomes" id="UP000694843"/>
    </source>
</evidence>
<evidence type="ECO:0000256" key="2">
    <source>
        <dbReference type="SAM" id="Phobius"/>
    </source>
</evidence>
<dbReference type="Proteomes" id="UP000694843">
    <property type="component" value="Unplaced"/>
</dbReference>
<dbReference type="Pfam" id="PF00583">
    <property type="entry name" value="Acetyltransf_1"/>
    <property type="match status" value="1"/>
</dbReference>
<feature type="transmembrane region" description="Helical" evidence="2">
    <location>
        <begin position="53"/>
        <end position="75"/>
    </location>
</feature>
<dbReference type="AlphaFoldDB" id="A0A8B7PQW3"/>
<keyword evidence="2" id="KW-0812">Transmembrane</keyword>
<protein>
    <submittedName>
        <fullName evidence="5">Uncharacterized protein LOC108683095</fullName>
    </submittedName>
</protein>
<dbReference type="CDD" id="cd04301">
    <property type="entry name" value="NAT_SF"/>
    <property type="match status" value="1"/>
</dbReference>
<name>A0A8B7PQW3_HYAAZ</name>
<dbReference type="OrthoDB" id="41532at2759"/>
<evidence type="ECO:0000256" key="1">
    <source>
        <dbReference type="ARBA" id="ARBA00022679"/>
    </source>
</evidence>
<evidence type="ECO:0000313" key="5">
    <source>
        <dbReference type="RefSeq" id="XP_018027866.1"/>
    </source>
</evidence>
<dbReference type="PANTHER" id="PTHR13947:SF37">
    <property type="entry name" value="LD18367P"/>
    <property type="match status" value="1"/>
</dbReference>
<feature type="domain" description="N-acetyltransferase" evidence="3">
    <location>
        <begin position="133"/>
        <end position="279"/>
    </location>
</feature>
<gene>
    <name evidence="5" type="primary">LOC108683095</name>
</gene>
<organism evidence="4 5">
    <name type="scientific">Hyalella azteca</name>
    <name type="common">Amphipod</name>
    <dbReference type="NCBI Taxonomy" id="294128"/>
    <lineage>
        <taxon>Eukaryota</taxon>
        <taxon>Metazoa</taxon>
        <taxon>Ecdysozoa</taxon>
        <taxon>Arthropoda</taxon>
        <taxon>Crustacea</taxon>
        <taxon>Multicrustacea</taxon>
        <taxon>Malacostraca</taxon>
        <taxon>Eumalacostraca</taxon>
        <taxon>Peracarida</taxon>
        <taxon>Amphipoda</taxon>
        <taxon>Senticaudata</taxon>
        <taxon>Talitrida</taxon>
        <taxon>Talitroidea</taxon>
        <taxon>Hyalellidae</taxon>
        <taxon>Hyalella</taxon>
    </lineage>
</organism>
<proteinExistence type="predicted"/>
<dbReference type="InterPro" id="IPR016181">
    <property type="entry name" value="Acyl_CoA_acyltransferase"/>
</dbReference>
<dbReference type="KEGG" id="hazt:108683095"/>
<accession>A0A8B7PQW3</accession>
<reference evidence="5" key="1">
    <citation type="submission" date="2025-08" db="UniProtKB">
        <authorList>
            <consortium name="RefSeq"/>
        </authorList>
    </citation>
    <scope>IDENTIFICATION</scope>
    <source>
        <tissue evidence="5">Whole organism</tissue>
    </source>
</reference>
<feature type="transmembrane region" description="Helical" evidence="2">
    <location>
        <begin position="81"/>
        <end position="100"/>
    </location>
</feature>
<dbReference type="PANTHER" id="PTHR13947">
    <property type="entry name" value="GNAT FAMILY N-ACETYLTRANSFERASE"/>
    <property type="match status" value="1"/>
</dbReference>
<keyword evidence="4" id="KW-1185">Reference proteome</keyword>
<keyword evidence="2" id="KW-0472">Membrane</keyword>
<dbReference type="RefSeq" id="XP_018027866.1">
    <property type="nucleotide sequence ID" value="XM_018172377.2"/>
</dbReference>
<dbReference type="InterPro" id="IPR050769">
    <property type="entry name" value="NAT_camello-type"/>
</dbReference>
<dbReference type="InterPro" id="IPR000182">
    <property type="entry name" value="GNAT_dom"/>
</dbReference>
<dbReference type="GeneID" id="108683095"/>
<dbReference type="GO" id="GO:0008080">
    <property type="term" value="F:N-acetyltransferase activity"/>
    <property type="evidence" value="ECO:0007669"/>
    <property type="project" value="InterPro"/>
</dbReference>